<feature type="active site" evidence="3">
    <location>
        <position position="303"/>
    </location>
</feature>
<dbReference type="GO" id="GO:0004061">
    <property type="term" value="F:arylformamidase activity"/>
    <property type="evidence" value="ECO:0007669"/>
    <property type="project" value="UniProtKB-UniRule"/>
</dbReference>
<keyword evidence="1 3" id="KW-0378">Hydrolase</keyword>
<dbReference type="GO" id="GO:0034354">
    <property type="term" value="P:'de novo' NAD+ biosynthetic process from L-tryptophan"/>
    <property type="evidence" value="ECO:0007669"/>
    <property type="project" value="UniProtKB-UniRule"/>
</dbReference>
<dbReference type="Pfam" id="PF07859">
    <property type="entry name" value="Abhydrolase_3"/>
    <property type="match status" value="1"/>
</dbReference>
<dbReference type="InterPro" id="IPR050300">
    <property type="entry name" value="GDXG_lipolytic_enzyme"/>
</dbReference>
<evidence type="ECO:0000256" key="3">
    <source>
        <dbReference type="HAMAP-Rule" id="MF_03014"/>
    </source>
</evidence>
<feature type="compositionally biased region" description="Basic and acidic residues" evidence="4">
    <location>
        <begin position="89"/>
        <end position="98"/>
    </location>
</feature>
<dbReference type="UniPathway" id="UPA00333">
    <property type="reaction ID" value="UER00454"/>
</dbReference>
<comment type="subunit">
    <text evidence="3">Homodimer.</text>
</comment>
<dbReference type="Proteomes" id="UP000809789">
    <property type="component" value="Unassembled WGS sequence"/>
</dbReference>
<comment type="function">
    <text evidence="3">Catalyzes the hydrolysis of N-formyl-L-kynurenine to L-kynurenine, the second step in the kynurenine pathway of tryptophan degradation. Kynurenine may be further oxidized to nicotinic acid, NAD(H) and NADP(H). Required for elimination of toxic metabolites.</text>
</comment>
<feature type="domain" description="Alpha/beta hydrolase fold-3" evidence="5">
    <location>
        <begin position="41"/>
        <end position="153"/>
    </location>
</feature>
<evidence type="ECO:0000256" key="4">
    <source>
        <dbReference type="SAM" id="MobiDB-lite"/>
    </source>
</evidence>
<evidence type="ECO:0000313" key="6">
    <source>
        <dbReference type="EMBL" id="KAG8625955.1"/>
    </source>
</evidence>
<accession>A0A8K0KZ45</accession>
<feature type="active site" evidence="3">
    <location>
        <position position="255"/>
    </location>
</feature>
<comment type="similarity">
    <text evidence="3">Belongs to the kynurenine formamidase family.</text>
</comment>
<proteinExistence type="inferred from homology"/>
<dbReference type="GO" id="GO:0019441">
    <property type="term" value="P:L-tryptophan catabolic process to kynurenine"/>
    <property type="evidence" value="ECO:0007669"/>
    <property type="project" value="UniProtKB-UniRule"/>
</dbReference>
<keyword evidence="7" id="KW-1185">Reference proteome</keyword>
<dbReference type="EC" id="3.5.1.9" evidence="3"/>
<evidence type="ECO:0000256" key="2">
    <source>
        <dbReference type="ARBA" id="ARBA00023079"/>
    </source>
</evidence>
<feature type="short sequence motif" description="HGGXW" evidence="3">
    <location>
        <begin position="45"/>
        <end position="49"/>
    </location>
</feature>
<feature type="region of interest" description="Disordered" evidence="4">
    <location>
        <begin position="89"/>
        <end position="112"/>
    </location>
</feature>
<dbReference type="InterPro" id="IPR013094">
    <property type="entry name" value="AB_hydrolase_3"/>
</dbReference>
<dbReference type="InterPro" id="IPR029058">
    <property type="entry name" value="AB_hydrolase_fold"/>
</dbReference>
<evidence type="ECO:0000313" key="7">
    <source>
        <dbReference type="Proteomes" id="UP000809789"/>
    </source>
</evidence>
<gene>
    <name evidence="6" type="ORF">KVT40_006356</name>
</gene>
<evidence type="ECO:0000259" key="5">
    <source>
        <dbReference type="Pfam" id="PF07859"/>
    </source>
</evidence>
<organism evidence="6 7">
    <name type="scientific">Elsinoe batatas</name>
    <dbReference type="NCBI Taxonomy" id="2601811"/>
    <lineage>
        <taxon>Eukaryota</taxon>
        <taxon>Fungi</taxon>
        <taxon>Dikarya</taxon>
        <taxon>Ascomycota</taxon>
        <taxon>Pezizomycotina</taxon>
        <taxon>Dothideomycetes</taxon>
        <taxon>Dothideomycetidae</taxon>
        <taxon>Myriangiales</taxon>
        <taxon>Elsinoaceae</taxon>
        <taxon>Elsinoe</taxon>
    </lineage>
</organism>
<dbReference type="EMBL" id="JAESVG020000007">
    <property type="protein sequence ID" value="KAG8625955.1"/>
    <property type="molecule type" value="Genomic_DNA"/>
</dbReference>
<comment type="pathway">
    <text evidence="3">Amino-acid degradation; L-tryptophan degradation via kynurenine pathway; L-kynurenine from L-tryptophan: step 2/2.</text>
</comment>
<sequence>MSEASNTEEIIEDVAYSDKSSRNVLNVCVIDKEPALKKLWVIYIHGGAWRDPRINASSFNKTQSLILNSGIRSQLSGLASIDYRLSPHPDFPQDHPDYPSDPAHPSQNAHHPDHINDILTAISYLQTTYRFTSNYILAGHSCGATLALQVAMSRTWTTTGPSPNPSSPDTPLPFSPISVLGLEGIYDLPALIAHNASIPIYEEFTLGAFGPRHLSPGPGLQPVDVWTAVSPTSGDYSPTTWPEGRYVLIAHSHEDEQVEWDQVELIERTFKHRGYGQWVKKKGNYSGRMGDRRFETMELMGKHHEVWEEGKEVKRAIERAVLRTCQLPEMRDGVV</sequence>
<feature type="active site" description="Nucleophile" evidence="3">
    <location>
        <position position="141"/>
    </location>
</feature>
<dbReference type="PANTHER" id="PTHR48081:SF33">
    <property type="entry name" value="KYNURENINE FORMAMIDASE"/>
    <property type="match status" value="1"/>
</dbReference>
<protein>
    <recommendedName>
        <fullName evidence="3">Kynurenine formamidase</fullName>
        <shortName evidence="3">KFA</shortName>
        <shortName evidence="3">KFase</shortName>
        <ecNumber evidence="3">3.5.1.9</ecNumber>
    </recommendedName>
    <alternativeName>
        <fullName evidence="3">Arylformamidase</fullName>
    </alternativeName>
    <alternativeName>
        <fullName evidence="3">N-formylkynurenine formamidase</fullName>
        <shortName evidence="3">FKF</shortName>
    </alternativeName>
</protein>
<name>A0A8K0KZ45_9PEZI</name>
<dbReference type="AlphaFoldDB" id="A0A8K0KZ45"/>
<evidence type="ECO:0000256" key="1">
    <source>
        <dbReference type="ARBA" id="ARBA00022801"/>
    </source>
</evidence>
<keyword evidence="2 3" id="KW-0823">Tryptophan catabolism</keyword>
<dbReference type="HAMAP" id="MF_03014">
    <property type="entry name" value="KFase"/>
    <property type="match status" value="1"/>
</dbReference>
<comment type="catalytic activity">
    <reaction evidence="3">
        <text>N-formyl-L-kynurenine + H2O = L-kynurenine + formate + H(+)</text>
        <dbReference type="Rhea" id="RHEA:13009"/>
        <dbReference type="ChEBI" id="CHEBI:15377"/>
        <dbReference type="ChEBI" id="CHEBI:15378"/>
        <dbReference type="ChEBI" id="CHEBI:15740"/>
        <dbReference type="ChEBI" id="CHEBI:57959"/>
        <dbReference type="ChEBI" id="CHEBI:58629"/>
        <dbReference type="EC" id="3.5.1.9"/>
    </reaction>
</comment>
<dbReference type="PANTHER" id="PTHR48081">
    <property type="entry name" value="AB HYDROLASE SUPERFAMILY PROTEIN C4A8.06C"/>
    <property type="match status" value="1"/>
</dbReference>
<dbReference type="Gene3D" id="3.40.50.1820">
    <property type="entry name" value="alpha/beta hydrolase"/>
    <property type="match status" value="1"/>
</dbReference>
<comment type="domain">
    <text evidence="3">The main chain amide nitrogen atoms of the second glycine and its adjacent residue in the HGGXW motif define the oxyanion hole, and stabilize the oxyanion that forms during the nucleophilic attack by the catalytic serine during substrate cleavage.</text>
</comment>
<dbReference type="SUPFAM" id="SSF53474">
    <property type="entry name" value="alpha/beta-Hydrolases"/>
    <property type="match status" value="1"/>
</dbReference>
<dbReference type="InterPro" id="IPR027519">
    <property type="entry name" value="KFase_ver/fungi-typ"/>
</dbReference>
<comment type="caution">
    <text evidence="6">The sequence shown here is derived from an EMBL/GenBank/DDBJ whole genome shotgun (WGS) entry which is preliminary data.</text>
</comment>
<reference evidence="6" key="1">
    <citation type="submission" date="2021-07" db="EMBL/GenBank/DDBJ databases">
        <title>Elsinoe batatas strain:CRI-CJ2 Genome sequencing and assembly.</title>
        <authorList>
            <person name="Huang L."/>
        </authorList>
    </citation>
    <scope>NUCLEOTIDE SEQUENCE</scope>
    <source>
        <strain evidence="6">CRI-CJ2</strain>
    </source>
</reference>